<gene>
    <name evidence="2" type="ORF">F2Q69_00056171</name>
</gene>
<sequence>MVETRLQECSLTEHVDEMRSLHTLLAAEVKTQHDSLNSRFDILEAMMFNTISPLQAIGKAPMDPCPSHPPTPISNNNPNQPLPIPPVTPTNAPTEPHNLTTA</sequence>
<dbReference type="AlphaFoldDB" id="A0A8S9MWN9"/>
<evidence type="ECO:0000313" key="3">
    <source>
        <dbReference type="Proteomes" id="UP000712600"/>
    </source>
</evidence>
<dbReference type="Proteomes" id="UP000712600">
    <property type="component" value="Unassembled WGS sequence"/>
</dbReference>
<name>A0A8S9MWN9_BRACR</name>
<evidence type="ECO:0000313" key="2">
    <source>
        <dbReference type="EMBL" id="KAF3485317.1"/>
    </source>
</evidence>
<evidence type="ECO:0000256" key="1">
    <source>
        <dbReference type="SAM" id="MobiDB-lite"/>
    </source>
</evidence>
<reference evidence="2" key="1">
    <citation type="submission" date="2019-12" db="EMBL/GenBank/DDBJ databases">
        <title>Genome sequencing and annotation of Brassica cretica.</title>
        <authorList>
            <person name="Studholme D.J."/>
            <person name="Sarris P."/>
        </authorList>
    </citation>
    <scope>NUCLEOTIDE SEQUENCE</scope>
    <source>
        <strain evidence="2">PFS-109/04</strain>
        <tissue evidence="2">Leaf</tissue>
    </source>
</reference>
<protein>
    <submittedName>
        <fullName evidence="2">Uncharacterized protein</fullName>
    </submittedName>
</protein>
<feature type="compositionally biased region" description="Pro residues" evidence="1">
    <location>
        <begin position="63"/>
        <end position="72"/>
    </location>
</feature>
<proteinExistence type="predicted"/>
<comment type="caution">
    <text evidence="2">The sequence shown here is derived from an EMBL/GenBank/DDBJ whole genome shotgun (WGS) entry which is preliminary data.</text>
</comment>
<organism evidence="2 3">
    <name type="scientific">Brassica cretica</name>
    <name type="common">Mustard</name>
    <dbReference type="NCBI Taxonomy" id="69181"/>
    <lineage>
        <taxon>Eukaryota</taxon>
        <taxon>Viridiplantae</taxon>
        <taxon>Streptophyta</taxon>
        <taxon>Embryophyta</taxon>
        <taxon>Tracheophyta</taxon>
        <taxon>Spermatophyta</taxon>
        <taxon>Magnoliopsida</taxon>
        <taxon>eudicotyledons</taxon>
        <taxon>Gunneridae</taxon>
        <taxon>Pentapetalae</taxon>
        <taxon>rosids</taxon>
        <taxon>malvids</taxon>
        <taxon>Brassicales</taxon>
        <taxon>Brassicaceae</taxon>
        <taxon>Brassiceae</taxon>
        <taxon>Brassica</taxon>
    </lineage>
</organism>
<dbReference type="EMBL" id="QGKX02002183">
    <property type="protein sequence ID" value="KAF3485317.1"/>
    <property type="molecule type" value="Genomic_DNA"/>
</dbReference>
<accession>A0A8S9MWN9</accession>
<feature type="region of interest" description="Disordered" evidence="1">
    <location>
        <begin position="59"/>
        <end position="102"/>
    </location>
</feature>